<feature type="region of interest" description="Disordered" evidence="1">
    <location>
        <begin position="1"/>
        <end position="123"/>
    </location>
</feature>
<proteinExistence type="predicted"/>
<gene>
    <name evidence="2" type="ORF">TGAMA5MH_10644</name>
</gene>
<feature type="region of interest" description="Disordered" evidence="1">
    <location>
        <begin position="544"/>
        <end position="567"/>
    </location>
</feature>
<accession>A0A2K0SW97</accession>
<feature type="region of interest" description="Disordered" evidence="1">
    <location>
        <begin position="197"/>
        <end position="218"/>
    </location>
</feature>
<feature type="compositionally biased region" description="Polar residues" evidence="1">
    <location>
        <begin position="111"/>
        <end position="123"/>
    </location>
</feature>
<feature type="region of interest" description="Disordered" evidence="1">
    <location>
        <begin position="638"/>
        <end position="688"/>
    </location>
</feature>
<sequence length="876" mass="95977">MPLRLRNVAVPPPKPPSENPTELELEQLVVDDSDGDGGENDTLTKTSSTNSALNVVRTKLARHMSNENETHRRSRASAGHSQEEVARRAELRRYRHQRIQEELKSEDNHAESSNTSHRSTSYLSPLIDAGQPMVGPRDTIEFTVADGPHSSAAPALPTQESTAIIDIPKKEVGSTTQEEGGEIKYPSILAVLTAGDRDRAPPLRPPSTHSNRSRKIAGCSYNSPRLDRVLGTDNEFDIRHGAHAWEEQSTLSIWLAAQGMRSRSSFTRATDNESSDKSARDQTCSHHQSFGAIDSAADAPLPIHCQGSNDMRPQNRGDSYESASFASNKSNTHTIGGTDTILPENKPLSGSNVLDIASAKFVDNSSSNYPSVLPSFQPSPNRSRPDFHHLSAQDLESLELSPFSWQGDFSVIKSIRASEGKSSYATAEDDIFYSDNNASSAQIIHPPAQTHTSTDATPIAGSTAAIFHPRETKARTIGTKLGNALSRRKPSASFGSRSKEEFHASSTGTGSRSLMSMINLSVPRRIKRDSGSFGTAHNRHCVNERDSSAIVREDPNDVRSGIPPHITSLFRPERSGLLSADLSDATIKNTYNHHHQTPLTQRHSATFETSRLTPHSDELPDEARSSSRRILQQLTANIQEAFSPSSTPKPTRPPESPNRLAKAPPHLGDERAAATDPRQSQLDGGSSISDALILDSGTRFQPAKLVKAMRSSFRKFMPSHDHDKQAQLCQPSKNNQHYDENEEHSQSKIVRLGTPSIESDHLKSGAKGTTESDTATSHQQLRVGKELEAPGLVKQLYDESDVESRSIDTIQPSQSKPYLSEEEEEAETPRSASVSTIRETRALRRWKSMSAAPTNRESSPNRVGRPISQSHSFNTL</sequence>
<feature type="region of interest" description="Disordered" evidence="1">
    <location>
        <begin position="265"/>
        <end position="287"/>
    </location>
</feature>
<feature type="compositionally biased region" description="Basic and acidic residues" evidence="1">
    <location>
        <begin position="81"/>
        <end position="110"/>
    </location>
</feature>
<feature type="compositionally biased region" description="Polar residues" evidence="1">
    <location>
        <begin position="851"/>
        <end position="876"/>
    </location>
</feature>
<dbReference type="OrthoDB" id="3437384at2759"/>
<reference evidence="2 3" key="1">
    <citation type="submission" date="2017-02" db="EMBL/GenBank/DDBJ databases">
        <title>Genomes of Trichoderma spp. with biocontrol activity.</title>
        <authorList>
            <person name="Gardiner D."/>
            <person name="Kazan K."/>
            <person name="Vos C."/>
            <person name="Harvey P."/>
        </authorList>
    </citation>
    <scope>NUCLEOTIDE SEQUENCE [LARGE SCALE GENOMIC DNA]</scope>
    <source>
        <strain evidence="2 3">A5MH</strain>
    </source>
</reference>
<feature type="region of interest" description="Disordered" evidence="1">
    <location>
        <begin position="485"/>
        <end position="511"/>
    </location>
</feature>
<dbReference type="EMBL" id="MTYH01000143">
    <property type="protein sequence ID" value="PNP37540.1"/>
    <property type="molecule type" value="Genomic_DNA"/>
</dbReference>
<feature type="region of interest" description="Disordered" evidence="1">
    <location>
        <begin position="301"/>
        <end position="343"/>
    </location>
</feature>
<feature type="compositionally biased region" description="Acidic residues" evidence="1">
    <location>
        <begin position="21"/>
        <end position="39"/>
    </location>
</feature>
<feature type="compositionally biased region" description="Polar residues" evidence="1">
    <location>
        <begin position="767"/>
        <end position="780"/>
    </location>
</feature>
<organism evidence="2 3">
    <name type="scientific">Trichoderma gamsii</name>
    <dbReference type="NCBI Taxonomy" id="398673"/>
    <lineage>
        <taxon>Eukaryota</taxon>
        <taxon>Fungi</taxon>
        <taxon>Dikarya</taxon>
        <taxon>Ascomycota</taxon>
        <taxon>Pezizomycotina</taxon>
        <taxon>Sordariomycetes</taxon>
        <taxon>Hypocreomycetidae</taxon>
        <taxon>Hypocreales</taxon>
        <taxon>Hypocreaceae</taxon>
        <taxon>Trichoderma</taxon>
    </lineage>
</organism>
<evidence type="ECO:0000313" key="3">
    <source>
        <dbReference type="Proteomes" id="UP000236546"/>
    </source>
</evidence>
<feature type="compositionally biased region" description="Polar residues" evidence="1">
    <location>
        <begin position="807"/>
        <end position="817"/>
    </location>
</feature>
<comment type="caution">
    <text evidence="2">The sequence shown here is derived from an EMBL/GenBank/DDBJ whole genome shotgun (WGS) entry which is preliminary data.</text>
</comment>
<feature type="compositionally biased region" description="Polar residues" evidence="1">
    <location>
        <begin position="321"/>
        <end position="337"/>
    </location>
</feature>
<evidence type="ECO:0000313" key="2">
    <source>
        <dbReference type="EMBL" id="PNP37540.1"/>
    </source>
</evidence>
<feature type="compositionally biased region" description="Basic and acidic residues" evidence="1">
    <location>
        <begin position="544"/>
        <end position="557"/>
    </location>
</feature>
<evidence type="ECO:0000256" key="1">
    <source>
        <dbReference type="SAM" id="MobiDB-lite"/>
    </source>
</evidence>
<feature type="compositionally biased region" description="Polar residues" evidence="1">
    <location>
        <begin position="41"/>
        <end position="53"/>
    </location>
</feature>
<protein>
    <submittedName>
        <fullName evidence="2">Uncharacterized protein</fullName>
    </submittedName>
</protein>
<feature type="region of interest" description="Disordered" evidence="1">
    <location>
        <begin position="753"/>
        <end position="787"/>
    </location>
</feature>
<feature type="compositionally biased region" description="Polar residues" evidence="1">
    <location>
        <begin position="677"/>
        <end position="688"/>
    </location>
</feature>
<feature type="compositionally biased region" description="Basic and acidic residues" evidence="1">
    <location>
        <begin position="270"/>
        <end position="284"/>
    </location>
</feature>
<dbReference type="AlphaFoldDB" id="A0A2K0SW97"/>
<name>A0A2K0SW97_9HYPO</name>
<feature type="region of interest" description="Disordered" evidence="1">
    <location>
        <begin position="799"/>
        <end position="876"/>
    </location>
</feature>
<dbReference type="Proteomes" id="UP000236546">
    <property type="component" value="Unassembled WGS sequence"/>
</dbReference>